<evidence type="ECO:0000313" key="3">
    <source>
        <dbReference type="Proteomes" id="UP000317371"/>
    </source>
</evidence>
<gene>
    <name evidence="2" type="ORF">FKZ61_23685</name>
</gene>
<dbReference type="AlphaFoldDB" id="A0A540V7Z2"/>
<sequence length="365" mass="41033">MNHVQDWAEKRLETLSRCSDQEVRALDFSDDRLADVLRALSQDAAWDGFEAALNGHLLRVYDLKPQQVRLDSTTASGYGSVTPEGLFQFGHSKDHRPDLPQVKVMLSTLDPLGLPLATTVLPGQRADDPLYVPAITRVREGLGQRGLLYIGDCKMGALETRAFTQAGGDFYLCPLSERQLPAEVLETYLAPVERQEQPLTDVYREKGADAEGTGERERIAEGYERLVELTAEVDGQLITWTERRLVLRSLKQAQAQEAALRSRLAKAEQAVAALNERGRGKKRFTELAALQQAAEAQVEQYRVQGLLRLHYEEEIKERAVRRYRSRPATVRQEREVRVTVEVDEAALQKALARLGWRVYATNAPA</sequence>
<keyword evidence="1" id="KW-0175">Coiled coil</keyword>
<dbReference type="EMBL" id="VIGC01000090">
    <property type="protein sequence ID" value="TQE92877.1"/>
    <property type="molecule type" value="Genomic_DNA"/>
</dbReference>
<protein>
    <submittedName>
        <fullName evidence="2">Transposase</fullName>
    </submittedName>
</protein>
<name>A0A540V7Z2_9CHLR</name>
<organism evidence="2 3">
    <name type="scientific">Litorilinea aerophila</name>
    <dbReference type="NCBI Taxonomy" id="1204385"/>
    <lineage>
        <taxon>Bacteria</taxon>
        <taxon>Bacillati</taxon>
        <taxon>Chloroflexota</taxon>
        <taxon>Caldilineae</taxon>
        <taxon>Caldilineales</taxon>
        <taxon>Caldilineaceae</taxon>
        <taxon>Litorilinea</taxon>
    </lineage>
</organism>
<accession>A0A540V7Z2</accession>
<keyword evidence="3" id="KW-1185">Reference proteome</keyword>
<comment type="caution">
    <text evidence="2">The sequence shown here is derived from an EMBL/GenBank/DDBJ whole genome shotgun (WGS) entry which is preliminary data.</text>
</comment>
<dbReference type="PANTHER" id="PTHR34614:SF2">
    <property type="entry name" value="TRANSPOSASE IS4-LIKE DOMAIN-CONTAINING PROTEIN"/>
    <property type="match status" value="1"/>
</dbReference>
<evidence type="ECO:0000313" key="2">
    <source>
        <dbReference type="EMBL" id="TQE92877.1"/>
    </source>
</evidence>
<dbReference type="PANTHER" id="PTHR34614">
    <property type="match status" value="1"/>
</dbReference>
<reference evidence="2 3" key="1">
    <citation type="submission" date="2019-06" db="EMBL/GenBank/DDBJ databases">
        <title>Genome sequence of Litorilinea aerophila BAA-2444.</title>
        <authorList>
            <person name="Maclea K.S."/>
            <person name="Maurais E.G."/>
            <person name="Iannazzi L.C."/>
        </authorList>
    </citation>
    <scope>NUCLEOTIDE SEQUENCE [LARGE SCALE GENOMIC DNA]</scope>
    <source>
        <strain evidence="2 3">ATCC BAA-2444</strain>
    </source>
</reference>
<dbReference type="InParanoid" id="A0A540V7Z2"/>
<proteinExistence type="predicted"/>
<dbReference type="Proteomes" id="UP000317371">
    <property type="component" value="Unassembled WGS sequence"/>
</dbReference>
<feature type="coiled-coil region" evidence="1">
    <location>
        <begin position="250"/>
        <end position="277"/>
    </location>
</feature>
<evidence type="ECO:0000256" key="1">
    <source>
        <dbReference type="SAM" id="Coils"/>
    </source>
</evidence>
<feature type="non-terminal residue" evidence="2">
    <location>
        <position position="365"/>
    </location>
</feature>